<reference evidence="3 4" key="1">
    <citation type="submission" date="2017-03" db="EMBL/GenBank/DDBJ databases">
        <authorList>
            <person name="Afonso C.L."/>
            <person name="Miller P.J."/>
            <person name="Scott M.A."/>
            <person name="Spackman E."/>
            <person name="Goraichik I."/>
            <person name="Dimitrov K.M."/>
            <person name="Suarez D.L."/>
            <person name="Swayne D.E."/>
        </authorList>
    </citation>
    <scope>NUCLEOTIDE SEQUENCE [LARGE SCALE GENOMIC DNA]</scope>
    <source>
        <strain evidence="3 4">CECT 7745</strain>
    </source>
</reference>
<proteinExistence type="predicted"/>
<comment type="subcellular location">
    <subcellularLocation>
        <location evidence="1">Secreted</location>
    </subcellularLocation>
</comment>
<keyword evidence="4" id="KW-1185">Reference proteome</keyword>
<dbReference type="InterPro" id="IPR018511">
    <property type="entry name" value="Hemolysin-typ_Ca-bd_CS"/>
</dbReference>
<dbReference type="AlphaFoldDB" id="A0A1X7BX35"/>
<dbReference type="InterPro" id="IPR001343">
    <property type="entry name" value="Hemolysn_Ca-bd"/>
</dbReference>
<gene>
    <name evidence="3" type="primary">cya_8</name>
    <name evidence="3" type="ORF">ROA7745_03929</name>
</gene>
<protein>
    <submittedName>
        <fullName evidence="3">Bifunctional hemolysin/adenylate cyclase</fullName>
    </submittedName>
</protein>
<keyword evidence="2" id="KW-0964">Secreted</keyword>
<dbReference type="Proteomes" id="UP000193224">
    <property type="component" value="Unassembled WGS sequence"/>
</dbReference>
<accession>A0A1X7BX35</accession>
<dbReference type="PRINTS" id="PR00313">
    <property type="entry name" value="CABNDNGRPT"/>
</dbReference>
<dbReference type="OrthoDB" id="7926438at2"/>
<evidence type="ECO:0000313" key="4">
    <source>
        <dbReference type="Proteomes" id="UP000193224"/>
    </source>
</evidence>
<sequence>MRISHFYTDADEKIFGYISYGWTFQNGQWVLGLTFRDDEIHAGGGDDTIKSSGGDDIVYTGAGADFVDAGEGNDTIYGDAGEDTIYGGDGNDFIYGSPQGGLFYGGDGNDFISGEGAAHVSIFGDAGNDTLVGGSGSDTVIGGIGNDTLYITEGQDNMHGGEGDDVFILDQSVADLGFRTSVFDYFDGSEGYDTLDMSAASGRQVLFSWYVAGGFQGITGFEKILTGSGDDEIRDMIGVEYIDSGSGNDLVYAGGIPQVLIGGGGSDTLILATLFSNPHGITLDAAQTSGVNGLFGNSTGHVIRGFENYVLTFREDRFYGSNKSEEVKLGNGNDIAFGGAGNDTLFGQAGDDFLDGGTGNDILRGGGGADEFHFDIDRPFGHDTVHGNSAVDTFTFDTNGMYVGQVQINDDGDDAVITFLGLAGSSVTVVGAAGKLTQEDINIIGGFGPVMPDDFLF</sequence>
<evidence type="ECO:0000313" key="3">
    <source>
        <dbReference type="EMBL" id="SMC14065.1"/>
    </source>
</evidence>
<dbReference type="RefSeq" id="WP_085801982.1">
    <property type="nucleotide sequence ID" value="NZ_FWXB01000020.1"/>
</dbReference>
<dbReference type="SUPFAM" id="SSF51120">
    <property type="entry name" value="beta-Roll"/>
    <property type="match status" value="3"/>
</dbReference>
<dbReference type="PANTHER" id="PTHR38340">
    <property type="entry name" value="S-LAYER PROTEIN"/>
    <property type="match status" value="1"/>
</dbReference>
<dbReference type="GO" id="GO:0005576">
    <property type="term" value="C:extracellular region"/>
    <property type="evidence" value="ECO:0007669"/>
    <property type="project" value="UniProtKB-SubCell"/>
</dbReference>
<dbReference type="EMBL" id="FWXB01000020">
    <property type="protein sequence ID" value="SMC14065.1"/>
    <property type="molecule type" value="Genomic_DNA"/>
</dbReference>
<organism evidence="3 4">
    <name type="scientific">Roseovarius aestuarii</name>
    <dbReference type="NCBI Taxonomy" id="475083"/>
    <lineage>
        <taxon>Bacteria</taxon>
        <taxon>Pseudomonadati</taxon>
        <taxon>Pseudomonadota</taxon>
        <taxon>Alphaproteobacteria</taxon>
        <taxon>Rhodobacterales</taxon>
        <taxon>Roseobacteraceae</taxon>
        <taxon>Roseovarius</taxon>
    </lineage>
</organism>
<name>A0A1X7BX35_9RHOB</name>
<dbReference type="InterPro" id="IPR011049">
    <property type="entry name" value="Serralysin-like_metalloprot_C"/>
</dbReference>
<evidence type="ECO:0000256" key="2">
    <source>
        <dbReference type="ARBA" id="ARBA00022525"/>
    </source>
</evidence>
<dbReference type="Pfam" id="PF00353">
    <property type="entry name" value="HemolysinCabind"/>
    <property type="match status" value="7"/>
</dbReference>
<dbReference type="PANTHER" id="PTHR38340:SF1">
    <property type="entry name" value="S-LAYER PROTEIN"/>
    <property type="match status" value="1"/>
</dbReference>
<evidence type="ECO:0000256" key="1">
    <source>
        <dbReference type="ARBA" id="ARBA00004613"/>
    </source>
</evidence>
<dbReference type="GO" id="GO:0005509">
    <property type="term" value="F:calcium ion binding"/>
    <property type="evidence" value="ECO:0007669"/>
    <property type="project" value="InterPro"/>
</dbReference>
<dbReference type="PROSITE" id="PS00330">
    <property type="entry name" value="HEMOLYSIN_CALCIUM"/>
    <property type="match status" value="2"/>
</dbReference>
<dbReference type="Gene3D" id="2.150.10.10">
    <property type="entry name" value="Serralysin-like metalloprotease, C-terminal"/>
    <property type="match status" value="3"/>
</dbReference>
<dbReference type="InterPro" id="IPR050557">
    <property type="entry name" value="RTX_toxin/Mannuronan_C5-epim"/>
</dbReference>